<name>K8ACY4_9ENTR</name>
<comment type="caution">
    <text evidence="2">The sequence shown here is derived from an EMBL/GenBank/DDBJ whole genome shotgun (WGS) entry which is preliminary data.</text>
</comment>
<reference evidence="2" key="1">
    <citation type="submission" date="2012-07" db="EMBL/GenBank/DDBJ databases">
        <authorList>
            <person name="Cummings C."/>
        </authorList>
    </citation>
    <scope>NUCLEOTIDE SEQUENCE</scope>
    <source>
        <strain evidence="2">1330</strain>
    </source>
</reference>
<evidence type="ECO:0000256" key="1">
    <source>
        <dbReference type="SAM" id="MobiDB-lite"/>
    </source>
</evidence>
<sequence>MFKTPKVWLLSVFMLAGCPGAGDRINPQRNDDSETGFSECLL</sequence>
<organism evidence="2 3">
    <name type="scientific">Cronobacter condimenti 1330</name>
    <dbReference type="NCBI Taxonomy" id="1073999"/>
    <lineage>
        <taxon>Bacteria</taxon>
        <taxon>Pseudomonadati</taxon>
        <taxon>Pseudomonadota</taxon>
        <taxon>Gammaproteobacteria</taxon>
        <taxon>Enterobacterales</taxon>
        <taxon>Enterobacteriaceae</taxon>
        <taxon>Cronobacter</taxon>
    </lineage>
</organism>
<feature type="region of interest" description="Disordered" evidence="1">
    <location>
        <begin position="20"/>
        <end position="42"/>
    </location>
</feature>
<gene>
    <name evidence="2" type="ORF">BN137_1467</name>
</gene>
<protein>
    <recommendedName>
        <fullName evidence="4">Lipoprotein</fullName>
    </recommendedName>
</protein>
<proteinExistence type="predicted"/>
<evidence type="ECO:0008006" key="4">
    <source>
        <dbReference type="Google" id="ProtNLM"/>
    </source>
</evidence>
<dbReference type="PROSITE" id="PS51257">
    <property type="entry name" value="PROKAR_LIPOPROTEIN"/>
    <property type="match status" value="1"/>
</dbReference>
<evidence type="ECO:0000313" key="2">
    <source>
        <dbReference type="EMBL" id="CCJ72112.1"/>
    </source>
</evidence>
<dbReference type="AlphaFoldDB" id="K8ACY4"/>
<dbReference type="Proteomes" id="UP000009340">
    <property type="component" value="Unassembled WGS sequence"/>
</dbReference>
<evidence type="ECO:0000313" key="3">
    <source>
        <dbReference type="Proteomes" id="UP000009340"/>
    </source>
</evidence>
<accession>K8ACY4</accession>
<dbReference type="EMBL" id="CAKW01000059">
    <property type="protein sequence ID" value="CCJ72112.1"/>
    <property type="molecule type" value="Genomic_DNA"/>
</dbReference>